<accession>A0AAV4SAL1</accession>
<protein>
    <submittedName>
        <fullName evidence="1">Uncharacterized protein</fullName>
    </submittedName>
</protein>
<evidence type="ECO:0000313" key="2">
    <source>
        <dbReference type="Proteomes" id="UP001054837"/>
    </source>
</evidence>
<reference evidence="1 2" key="1">
    <citation type="submission" date="2021-06" db="EMBL/GenBank/DDBJ databases">
        <title>Caerostris darwini draft genome.</title>
        <authorList>
            <person name="Kono N."/>
            <person name="Arakawa K."/>
        </authorList>
    </citation>
    <scope>NUCLEOTIDE SEQUENCE [LARGE SCALE GENOMIC DNA]</scope>
</reference>
<dbReference type="EMBL" id="BPLQ01007314">
    <property type="protein sequence ID" value="GIY29397.1"/>
    <property type="molecule type" value="Genomic_DNA"/>
</dbReference>
<name>A0AAV4SAL1_9ARAC</name>
<evidence type="ECO:0000313" key="1">
    <source>
        <dbReference type="EMBL" id="GIY29397.1"/>
    </source>
</evidence>
<sequence>MRGRTCGRFTLKKKDARCLLVRGRQATCGPLPTVVIRSRLLLLDIPPGCKVQRHRGWKANGRTETKVNKPVRLLIFQEKSIWIPVSKCNLCFA</sequence>
<proteinExistence type="predicted"/>
<keyword evidence="2" id="KW-1185">Reference proteome</keyword>
<dbReference type="AlphaFoldDB" id="A0AAV4SAL1"/>
<comment type="caution">
    <text evidence="1">The sequence shown here is derived from an EMBL/GenBank/DDBJ whole genome shotgun (WGS) entry which is preliminary data.</text>
</comment>
<gene>
    <name evidence="1" type="ORF">CDAR_533541</name>
</gene>
<dbReference type="Proteomes" id="UP001054837">
    <property type="component" value="Unassembled WGS sequence"/>
</dbReference>
<organism evidence="1 2">
    <name type="scientific">Caerostris darwini</name>
    <dbReference type="NCBI Taxonomy" id="1538125"/>
    <lineage>
        <taxon>Eukaryota</taxon>
        <taxon>Metazoa</taxon>
        <taxon>Ecdysozoa</taxon>
        <taxon>Arthropoda</taxon>
        <taxon>Chelicerata</taxon>
        <taxon>Arachnida</taxon>
        <taxon>Araneae</taxon>
        <taxon>Araneomorphae</taxon>
        <taxon>Entelegynae</taxon>
        <taxon>Araneoidea</taxon>
        <taxon>Araneidae</taxon>
        <taxon>Caerostris</taxon>
    </lineage>
</organism>